<gene>
    <name evidence="8" type="ORF">QTP70_033924</name>
</gene>
<evidence type="ECO:0000313" key="8">
    <source>
        <dbReference type="EMBL" id="KAK3518220.1"/>
    </source>
</evidence>
<evidence type="ECO:0000256" key="6">
    <source>
        <dbReference type="ARBA" id="ARBA00023274"/>
    </source>
</evidence>
<sequence>MRQVIFLVSGSVGSMASWGQITRLPVVLTRVCCNANKQLFQVKARALSCHPALRNQAAASDENSDMLAHTNGCNGLFTSMFYCFLTRGVEIGVTRDGETIVCFHPASDFPYELTQPIPRPETTLDSTETHDLVLKSQLHKDVLDDKKSPGVEELAKMFYTTKHRWYPVGQYHTRRRNRNPPKDR</sequence>
<comment type="similarity">
    <text evidence="2">Belongs to the mitochondrion-specific ribosomal protein mL42 family.</text>
</comment>
<reference evidence="8" key="1">
    <citation type="submission" date="2023-06" db="EMBL/GenBank/DDBJ databases">
        <title>Male Hemibagrus guttatus genome.</title>
        <authorList>
            <person name="Bian C."/>
        </authorList>
    </citation>
    <scope>NUCLEOTIDE SEQUENCE</scope>
    <source>
        <strain evidence="8">Male_cb2023</strain>
        <tissue evidence="8">Muscle</tissue>
    </source>
</reference>
<evidence type="ECO:0000256" key="2">
    <source>
        <dbReference type="ARBA" id="ARBA00005556"/>
    </source>
</evidence>
<dbReference type="EMBL" id="JAUCMX010000018">
    <property type="protein sequence ID" value="KAK3518220.1"/>
    <property type="molecule type" value="Genomic_DNA"/>
</dbReference>
<keyword evidence="5" id="KW-0496">Mitochondrion</keyword>
<organism evidence="8 9">
    <name type="scientific">Hemibagrus guttatus</name>
    <dbReference type="NCBI Taxonomy" id="175788"/>
    <lineage>
        <taxon>Eukaryota</taxon>
        <taxon>Metazoa</taxon>
        <taxon>Chordata</taxon>
        <taxon>Craniata</taxon>
        <taxon>Vertebrata</taxon>
        <taxon>Euteleostomi</taxon>
        <taxon>Actinopterygii</taxon>
        <taxon>Neopterygii</taxon>
        <taxon>Teleostei</taxon>
        <taxon>Ostariophysi</taxon>
        <taxon>Siluriformes</taxon>
        <taxon>Bagridae</taxon>
        <taxon>Hemibagrus</taxon>
    </lineage>
</organism>
<dbReference type="Proteomes" id="UP001274896">
    <property type="component" value="Unassembled WGS sequence"/>
</dbReference>
<dbReference type="Pfam" id="PF10210">
    <property type="entry name" value="MRP-S32"/>
    <property type="match status" value="1"/>
</dbReference>
<protein>
    <recommendedName>
        <fullName evidence="7">Large ribosomal subunit protein mL42</fullName>
    </recommendedName>
</protein>
<dbReference type="InterPro" id="IPR019346">
    <property type="entry name" value="Ribosomal_mL42"/>
</dbReference>
<keyword evidence="9" id="KW-1185">Reference proteome</keyword>
<comment type="subcellular location">
    <subcellularLocation>
        <location evidence="1">Mitochondrion</location>
    </subcellularLocation>
</comment>
<dbReference type="AlphaFoldDB" id="A0AAE0QDC1"/>
<keyword evidence="3" id="KW-0809">Transit peptide</keyword>
<keyword evidence="4" id="KW-0689">Ribosomal protein</keyword>
<proteinExistence type="inferred from homology"/>
<name>A0AAE0QDC1_9TELE</name>
<keyword evidence="6" id="KW-0687">Ribonucleoprotein</keyword>
<dbReference type="PANTHER" id="PTHR13450">
    <property type="entry name" value="MITOCHONDRIAL 39S RIBOSOMAL PROTEIN L42"/>
    <property type="match status" value="1"/>
</dbReference>
<comment type="caution">
    <text evidence="8">The sequence shown here is derived from an EMBL/GenBank/DDBJ whole genome shotgun (WGS) entry which is preliminary data.</text>
</comment>
<evidence type="ECO:0000256" key="3">
    <source>
        <dbReference type="ARBA" id="ARBA00022946"/>
    </source>
</evidence>
<evidence type="ECO:0000256" key="5">
    <source>
        <dbReference type="ARBA" id="ARBA00023128"/>
    </source>
</evidence>
<evidence type="ECO:0000256" key="1">
    <source>
        <dbReference type="ARBA" id="ARBA00004173"/>
    </source>
</evidence>
<accession>A0AAE0QDC1</accession>
<evidence type="ECO:0000313" key="9">
    <source>
        <dbReference type="Proteomes" id="UP001274896"/>
    </source>
</evidence>
<dbReference type="PANTHER" id="PTHR13450:SF4">
    <property type="entry name" value="LARGE RIBOSOMAL SUBUNIT PROTEIN ML42"/>
    <property type="match status" value="1"/>
</dbReference>
<dbReference type="GO" id="GO:0005762">
    <property type="term" value="C:mitochondrial large ribosomal subunit"/>
    <property type="evidence" value="ECO:0007669"/>
    <property type="project" value="TreeGrafter"/>
</dbReference>
<evidence type="ECO:0000256" key="7">
    <source>
        <dbReference type="ARBA" id="ARBA00035189"/>
    </source>
</evidence>
<evidence type="ECO:0000256" key="4">
    <source>
        <dbReference type="ARBA" id="ARBA00022980"/>
    </source>
</evidence>